<dbReference type="Proteomes" id="UP000039865">
    <property type="component" value="Unassembled WGS sequence"/>
</dbReference>
<dbReference type="AlphaFoldDB" id="A0A078ART7"/>
<evidence type="ECO:0000313" key="3">
    <source>
        <dbReference type="Proteomes" id="UP000039865"/>
    </source>
</evidence>
<dbReference type="EMBL" id="CCKQ01013528">
    <property type="protein sequence ID" value="CDW85200.1"/>
    <property type="molecule type" value="Genomic_DNA"/>
</dbReference>
<accession>A0A078ART7</accession>
<feature type="compositionally biased region" description="Basic and acidic residues" evidence="1">
    <location>
        <begin position="537"/>
        <end position="551"/>
    </location>
</feature>
<organism evidence="2 3">
    <name type="scientific">Stylonychia lemnae</name>
    <name type="common">Ciliate</name>
    <dbReference type="NCBI Taxonomy" id="5949"/>
    <lineage>
        <taxon>Eukaryota</taxon>
        <taxon>Sar</taxon>
        <taxon>Alveolata</taxon>
        <taxon>Ciliophora</taxon>
        <taxon>Intramacronucleata</taxon>
        <taxon>Spirotrichea</taxon>
        <taxon>Stichotrichia</taxon>
        <taxon>Sporadotrichida</taxon>
        <taxon>Oxytrichidae</taxon>
        <taxon>Stylonychinae</taxon>
        <taxon>Stylonychia</taxon>
    </lineage>
</organism>
<gene>
    <name evidence="2" type="primary">Contig12281.g13116</name>
    <name evidence="2" type="ORF">STYLEM_14273</name>
</gene>
<evidence type="ECO:0000256" key="1">
    <source>
        <dbReference type="SAM" id="MobiDB-lite"/>
    </source>
</evidence>
<name>A0A078ART7_STYLE</name>
<protein>
    <submittedName>
        <fullName evidence="2">Uncharacterized protein</fullName>
    </submittedName>
</protein>
<feature type="region of interest" description="Disordered" evidence="1">
    <location>
        <begin position="524"/>
        <end position="551"/>
    </location>
</feature>
<dbReference type="InParanoid" id="A0A078ART7"/>
<evidence type="ECO:0000313" key="2">
    <source>
        <dbReference type="EMBL" id="CDW85200.1"/>
    </source>
</evidence>
<reference evidence="2 3" key="1">
    <citation type="submission" date="2014-06" db="EMBL/GenBank/DDBJ databases">
        <authorList>
            <person name="Swart Estienne"/>
        </authorList>
    </citation>
    <scope>NUCLEOTIDE SEQUENCE [LARGE SCALE GENOMIC DNA]</scope>
    <source>
        <strain evidence="2 3">130c</strain>
    </source>
</reference>
<sequence>MQNSAQKSKTYVKKVGLTLNSAIDRSNENYEKQAQQKVDNQGKEQLVNRMIELHRHNSSLLSPKQSRNTRGNVLKKLNYLTNDGRKDQHSHQDNIASNSRYDSKLMTPKSIGKSSTQISEYIMQLKSPTTTKGKQDFIEKNKTHLCEPKTLEFDKIQEVDLYRQQKTPNIHKNGGCQKSSANATFTDDKLSSFKSSIISQQASVNSVMYQTFDQNIKSPKQNSSNTLRVNLKDYMNFENDQKVDRIKKHNPNVRVLKKNNSAINIISDPFNITIDINNKGTLKFNKKTKDKPNNGKDFQKEYLQYGVWPEMSYQNQQEIRQKQRQTEREKSSEKPQIIINSLSKDKLAFEINDSHHLYQFRTQNLKSMEQNSNEKIETDCKFQQVQPKHCVSGSCICCQQLNIEKEDHNRTKKALDQALQLANLLMREIHLIDKKITSTVYSEDYGVSQQIIPLQDNTYSPTSINNNSQNHMVGHKESKKQLYQSIQDFIATQLLKSSFLDNEIKYNSTSSTYNQDDVANELENRPLQQSASKNRFKRENKLTKGDEKQTL</sequence>
<proteinExistence type="predicted"/>
<keyword evidence="3" id="KW-1185">Reference proteome</keyword>